<gene>
    <name evidence="1" type="ORF">BS50DRAFT_620361</name>
</gene>
<keyword evidence="2" id="KW-1185">Reference proteome</keyword>
<dbReference type="PANTHER" id="PTHR37540:SF5">
    <property type="entry name" value="TRANSCRIPTION FACTOR DOMAIN-CONTAINING PROTEIN"/>
    <property type="match status" value="1"/>
</dbReference>
<proteinExistence type="predicted"/>
<evidence type="ECO:0008006" key="3">
    <source>
        <dbReference type="Google" id="ProtNLM"/>
    </source>
</evidence>
<evidence type="ECO:0000313" key="2">
    <source>
        <dbReference type="Proteomes" id="UP000240883"/>
    </source>
</evidence>
<reference evidence="1 2" key="1">
    <citation type="journal article" date="2018" name="Front. Microbiol.">
        <title>Genome-Wide Analysis of Corynespora cassiicola Leaf Fall Disease Putative Effectors.</title>
        <authorList>
            <person name="Lopez D."/>
            <person name="Ribeiro S."/>
            <person name="Label P."/>
            <person name="Fumanal B."/>
            <person name="Venisse J.S."/>
            <person name="Kohler A."/>
            <person name="de Oliveira R.R."/>
            <person name="Labutti K."/>
            <person name="Lipzen A."/>
            <person name="Lail K."/>
            <person name="Bauer D."/>
            <person name="Ohm R.A."/>
            <person name="Barry K.W."/>
            <person name="Spatafora J."/>
            <person name="Grigoriev I.V."/>
            <person name="Martin F.M."/>
            <person name="Pujade-Renaud V."/>
        </authorList>
    </citation>
    <scope>NUCLEOTIDE SEQUENCE [LARGE SCALE GENOMIC DNA]</scope>
    <source>
        <strain evidence="1 2">Philippines</strain>
    </source>
</reference>
<accession>A0A2T2NRB5</accession>
<dbReference type="InterPro" id="IPR021858">
    <property type="entry name" value="Fun_TF"/>
</dbReference>
<dbReference type="Proteomes" id="UP000240883">
    <property type="component" value="Unassembled WGS sequence"/>
</dbReference>
<dbReference type="Pfam" id="PF11951">
    <property type="entry name" value="Fungal_trans_2"/>
    <property type="match status" value="1"/>
</dbReference>
<sequence>MPQNWRFIITGENGTAKDERTKKFIRENAMRFYRRKERLVRTKKYQANLPRTSVPVAEPAATATYVQEEDLASKSELLIREHNVTSWELIKGPGLAFDPFSCTKLPVHHDSPRLFTHFIRHIVPQFQPLFTSHDPAPVNAFFVRNVLRSTPCLSSILFHAGIHYDTYRNRLWSTSTLYHRGELIRNLKERLNSPNEKSSEQSLCMVGFLASTGNITGDVTADSAHWEALQTMIKLRGGMSKLGWNGSLGILLQIRYSGDLISAAISGSAPRLPAPDITHNPYLAELSPSALRAAPQLTDTSNIAEEMYTVIGLVSSLVALQSRLLEDPTVKLRAILAFTQLSIAMEHRALSIPNIPCSPLLTAAHTALILCISTTFHTFTPQSATLTSLHSRLAITLQALPLPPLSASRNDATQEGKRDTEMLLWILWVGGCTAMPARLASFARRIGELLRELRVKSWEELRGRLAAWVWSPRMEGPACEQLWAEVGRVAGAGAQLVGV</sequence>
<evidence type="ECO:0000313" key="1">
    <source>
        <dbReference type="EMBL" id="PSN67919.1"/>
    </source>
</evidence>
<dbReference type="PANTHER" id="PTHR37540">
    <property type="entry name" value="TRANSCRIPTION FACTOR (ACR-2), PUTATIVE-RELATED-RELATED"/>
    <property type="match status" value="1"/>
</dbReference>
<organism evidence="1 2">
    <name type="scientific">Corynespora cassiicola Philippines</name>
    <dbReference type="NCBI Taxonomy" id="1448308"/>
    <lineage>
        <taxon>Eukaryota</taxon>
        <taxon>Fungi</taxon>
        <taxon>Dikarya</taxon>
        <taxon>Ascomycota</taxon>
        <taxon>Pezizomycotina</taxon>
        <taxon>Dothideomycetes</taxon>
        <taxon>Pleosporomycetidae</taxon>
        <taxon>Pleosporales</taxon>
        <taxon>Corynesporascaceae</taxon>
        <taxon>Corynespora</taxon>
    </lineage>
</organism>
<dbReference type="EMBL" id="KZ678134">
    <property type="protein sequence ID" value="PSN67919.1"/>
    <property type="molecule type" value="Genomic_DNA"/>
</dbReference>
<dbReference type="AlphaFoldDB" id="A0A2T2NRB5"/>
<protein>
    <recommendedName>
        <fullName evidence="3">Transcription factor domain-containing protein</fullName>
    </recommendedName>
</protein>
<name>A0A2T2NRB5_CORCC</name>
<dbReference type="OrthoDB" id="4159781at2759"/>